<gene>
    <name evidence="3" type="ORF">GCM10010448_37820</name>
</gene>
<dbReference type="Pfam" id="PF13672">
    <property type="entry name" value="PP2C_2"/>
    <property type="match status" value="1"/>
</dbReference>
<sequence length="378" mass="41106">MSGPVNFEKSPTPMQDAGNAGHAPAGDDVDKDYAFPPPGIVTHETTISPVETGEWATPHAPERPVRSPRERTDVPRGVPDHVGNRPPSYPPHPLSRPSVRDGDEFAAFTPVVRLDGARVGQITVRAASVSGDSHNWEGTCRQDAMTVARIGPPETEMLLLAVADGVGSASYSHIGSYHATRQAAVFLDQEAESIYSALCARNRADLSGIASTAIARAIEHLRAEWKTLADRAGRPYLDQDYATTLHVLLVPTNARIRERVLFSVGDGGLFVLREGRWAQWNRSEDATVLETRTEALPHAYSSVKATLLATKPGDVLLLGTDGITNPLAQKDQAFADHLAHAWGRPETPSLSDFLWQAQTRAKSYDDDRTVICVWEDEA</sequence>
<dbReference type="Proteomes" id="UP001501532">
    <property type="component" value="Unassembled WGS sequence"/>
</dbReference>
<keyword evidence="4" id="KW-1185">Reference proteome</keyword>
<evidence type="ECO:0000313" key="3">
    <source>
        <dbReference type="EMBL" id="GAA3051126.1"/>
    </source>
</evidence>
<dbReference type="InterPro" id="IPR036457">
    <property type="entry name" value="PPM-type-like_dom_sf"/>
</dbReference>
<evidence type="ECO:0000259" key="2">
    <source>
        <dbReference type="Pfam" id="PF13672"/>
    </source>
</evidence>
<dbReference type="Gene3D" id="3.60.40.10">
    <property type="entry name" value="PPM-type phosphatase domain"/>
    <property type="match status" value="1"/>
</dbReference>
<dbReference type="InterPro" id="IPR001932">
    <property type="entry name" value="PPM-type_phosphatase-like_dom"/>
</dbReference>
<evidence type="ECO:0000313" key="4">
    <source>
        <dbReference type="Proteomes" id="UP001501532"/>
    </source>
</evidence>
<evidence type="ECO:0000256" key="1">
    <source>
        <dbReference type="SAM" id="MobiDB-lite"/>
    </source>
</evidence>
<organism evidence="3 4">
    <name type="scientific">Streptomyces glomeratus</name>
    <dbReference type="NCBI Taxonomy" id="284452"/>
    <lineage>
        <taxon>Bacteria</taxon>
        <taxon>Bacillati</taxon>
        <taxon>Actinomycetota</taxon>
        <taxon>Actinomycetes</taxon>
        <taxon>Kitasatosporales</taxon>
        <taxon>Streptomycetaceae</taxon>
        <taxon>Streptomyces</taxon>
    </lineage>
</organism>
<proteinExistence type="predicted"/>
<feature type="region of interest" description="Disordered" evidence="1">
    <location>
        <begin position="1"/>
        <end position="98"/>
    </location>
</feature>
<protein>
    <recommendedName>
        <fullName evidence="2">PPM-type phosphatase domain-containing protein</fullName>
    </recommendedName>
</protein>
<dbReference type="SUPFAM" id="SSF81606">
    <property type="entry name" value="PP2C-like"/>
    <property type="match status" value="1"/>
</dbReference>
<comment type="caution">
    <text evidence="3">The sequence shown here is derived from an EMBL/GenBank/DDBJ whole genome shotgun (WGS) entry which is preliminary data.</text>
</comment>
<name>A0ABP6LNY0_9ACTN</name>
<feature type="compositionally biased region" description="Basic and acidic residues" evidence="1">
    <location>
        <begin position="60"/>
        <end position="83"/>
    </location>
</feature>
<reference evidence="4" key="1">
    <citation type="journal article" date="2019" name="Int. J. Syst. Evol. Microbiol.">
        <title>The Global Catalogue of Microorganisms (GCM) 10K type strain sequencing project: providing services to taxonomists for standard genome sequencing and annotation.</title>
        <authorList>
            <consortium name="The Broad Institute Genomics Platform"/>
            <consortium name="The Broad Institute Genome Sequencing Center for Infectious Disease"/>
            <person name="Wu L."/>
            <person name="Ma J."/>
        </authorList>
    </citation>
    <scope>NUCLEOTIDE SEQUENCE [LARGE SCALE GENOMIC DNA]</scope>
    <source>
        <strain evidence="4">JCM 9091</strain>
    </source>
</reference>
<feature type="domain" description="PPM-type phosphatase" evidence="2">
    <location>
        <begin position="131"/>
        <end position="351"/>
    </location>
</feature>
<dbReference type="EMBL" id="BAAAUF010000032">
    <property type="protein sequence ID" value="GAA3051126.1"/>
    <property type="molecule type" value="Genomic_DNA"/>
</dbReference>
<accession>A0ABP6LNY0</accession>